<dbReference type="Gene3D" id="3.40.50.620">
    <property type="entry name" value="HUPs"/>
    <property type="match status" value="1"/>
</dbReference>
<evidence type="ECO:0000259" key="2">
    <source>
        <dbReference type="Pfam" id="PF00582"/>
    </source>
</evidence>
<dbReference type="EMBL" id="CP108021">
    <property type="protein sequence ID" value="WUM19799.1"/>
    <property type="molecule type" value="Genomic_DNA"/>
</dbReference>
<dbReference type="Proteomes" id="UP001432128">
    <property type="component" value="Chromosome"/>
</dbReference>
<dbReference type="PANTHER" id="PTHR46268:SF6">
    <property type="entry name" value="UNIVERSAL STRESS PROTEIN UP12"/>
    <property type="match status" value="1"/>
</dbReference>
<dbReference type="InterPro" id="IPR006015">
    <property type="entry name" value="Universal_stress_UspA"/>
</dbReference>
<name>A0AAU4K197_9NOCA</name>
<keyword evidence="4" id="KW-1185">Reference proteome</keyword>
<dbReference type="InterPro" id="IPR006016">
    <property type="entry name" value="UspA"/>
</dbReference>
<dbReference type="SUPFAM" id="SSF52402">
    <property type="entry name" value="Adenine nucleotide alpha hydrolases-like"/>
    <property type="match status" value="1"/>
</dbReference>
<dbReference type="KEGG" id="whr:OG579_19220"/>
<comment type="similarity">
    <text evidence="1">Belongs to the universal stress protein A family.</text>
</comment>
<evidence type="ECO:0000313" key="4">
    <source>
        <dbReference type="Proteomes" id="UP001432128"/>
    </source>
</evidence>
<accession>A0AAU4K197</accession>
<dbReference type="PANTHER" id="PTHR46268">
    <property type="entry name" value="STRESS RESPONSE PROTEIN NHAX"/>
    <property type="match status" value="1"/>
</dbReference>
<protein>
    <submittedName>
        <fullName evidence="3">Universal stress protein</fullName>
    </submittedName>
</protein>
<dbReference type="RefSeq" id="WP_328857248.1">
    <property type="nucleotide sequence ID" value="NZ_CP108021.1"/>
</dbReference>
<gene>
    <name evidence="3" type="ORF">OG579_19220</name>
</gene>
<dbReference type="Pfam" id="PF00582">
    <property type="entry name" value="Usp"/>
    <property type="match status" value="1"/>
</dbReference>
<evidence type="ECO:0000256" key="1">
    <source>
        <dbReference type="ARBA" id="ARBA00008791"/>
    </source>
</evidence>
<reference evidence="3 4" key="1">
    <citation type="submission" date="2022-10" db="EMBL/GenBank/DDBJ databases">
        <title>The complete genomes of actinobacterial strains from the NBC collection.</title>
        <authorList>
            <person name="Joergensen T.S."/>
            <person name="Alvarez Arevalo M."/>
            <person name="Sterndorff E.B."/>
            <person name="Faurdal D."/>
            <person name="Vuksanovic O."/>
            <person name="Mourched A.-S."/>
            <person name="Charusanti P."/>
            <person name="Shaw S."/>
            <person name="Blin K."/>
            <person name="Weber T."/>
        </authorList>
    </citation>
    <scope>NUCLEOTIDE SEQUENCE [LARGE SCALE GENOMIC DNA]</scope>
    <source>
        <strain evidence="3 4">NBC_00319</strain>
    </source>
</reference>
<dbReference type="PRINTS" id="PR01438">
    <property type="entry name" value="UNVRSLSTRESS"/>
</dbReference>
<evidence type="ECO:0000313" key="3">
    <source>
        <dbReference type="EMBL" id="WUM19799.1"/>
    </source>
</evidence>
<sequence length="144" mass="14749">MAASNPVPIDRRTLLVGVDGSDTSWRALFYALGQARRDSSAVIAVNVVAITVATTSATVAGCAALVDAAQGIESEIAELRAQSDVDIRFETTVGDPAGSLVRLAGEHHADGIVIGASTTLAHRIFGSIAGRAVRNSPCPVTVVP</sequence>
<proteinExistence type="inferred from homology"/>
<organism evidence="3 4">
    <name type="scientific">Williamsia herbipolensis</name>
    <dbReference type="NCBI Taxonomy" id="1603258"/>
    <lineage>
        <taxon>Bacteria</taxon>
        <taxon>Bacillati</taxon>
        <taxon>Actinomycetota</taxon>
        <taxon>Actinomycetes</taxon>
        <taxon>Mycobacteriales</taxon>
        <taxon>Nocardiaceae</taxon>
        <taxon>Williamsia</taxon>
    </lineage>
</organism>
<feature type="domain" description="UspA" evidence="2">
    <location>
        <begin position="12"/>
        <end position="144"/>
    </location>
</feature>
<dbReference type="CDD" id="cd00293">
    <property type="entry name" value="USP-like"/>
    <property type="match status" value="1"/>
</dbReference>
<dbReference type="AlphaFoldDB" id="A0AAU4K197"/>
<dbReference type="InterPro" id="IPR014729">
    <property type="entry name" value="Rossmann-like_a/b/a_fold"/>
</dbReference>